<dbReference type="InterPro" id="IPR036388">
    <property type="entry name" value="WH-like_DNA-bd_sf"/>
</dbReference>
<dbReference type="Pfam" id="PF02870">
    <property type="entry name" value="Methyltransf_1N"/>
    <property type="match status" value="1"/>
</dbReference>
<dbReference type="EMBL" id="JACOOH010000001">
    <property type="protein sequence ID" value="MBC5619599.1"/>
    <property type="molecule type" value="Genomic_DNA"/>
</dbReference>
<name>A0ABR7CVA0_9BACT</name>
<keyword evidence="2 8" id="KW-0963">Cytoplasm</keyword>
<evidence type="ECO:0000256" key="1">
    <source>
        <dbReference type="ARBA" id="ARBA00001286"/>
    </source>
</evidence>
<protein>
    <recommendedName>
        <fullName evidence="8">Methylated-DNA--protein-cysteine methyltransferase</fullName>
        <ecNumber evidence="8">2.1.1.63</ecNumber>
    </recommendedName>
    <alternativeName>
        <fullName evidence="8">6-O-methylguanine-DNA methyltransferase</fullName>
        <shortName evidence="8">MGMT</shortName>
    </alternativeName>
    <alternativeName>
        <fullName evidence="8">O-6-methylguanine-DNA-alkyltransferase</fullName>
    </alternativeName>
</protein>
<dbReference type="InterPro" id="IPR008332">
    <property type="entry name" value="MethylG_MeTrfase_N"/>
</dbReference>
<evidence type="ECO:0000256" key="5">
    <source>
        <dbReference type="ARBA" id="ARBA00022763"/>
    </source>
</evidence>
<evidence type="ECO:0000313" key="11">
    <source>
        <dbReference type="EMBL" id="MBC5619599.1"/>
    </source>
</evidence>
<evidence type="ECO:0000256" key="3">
    <source>
        <dbReference type="ARBA" id="ARBA00022603"/>
    </source>
</evidence>
<dbReference type="HAMAP" id="MF_00772">
    <property type="entry name" value="OGT"/>
    <property type="match status" value="1"/>
</dbReference>
<dbReference type="PROSITE" id="PS00374">
    <property type="entry name" value="MGMT"/>
    <property type="match status" value="1"/>
</dbReference>
<dbReference type="Pfam" id="PF01035">
    <property type="entry name" value="DNA_binding_1"/>
    <property type="match status" value="1"/>
</dbReference>
<evidence type="ECO:0000256" key="8">
    <source>
        <dbReference type="HAMAP-Rule" id="MF_00772"/>
    </source>
</evidence>
<dbReference type="InterPro" id="IPR001497">
    <property type="entry name" value="MethylDNA_cys_MeTrfase_AS"/>
</dbReference>
<dbReference type="CDD" id="cd06445">
    <property type="entry name" value="ATase"/>
    <property type="match status" value="1"/>
</dbReference>
<proteinExistence type="inferred from homology"/>
<dbReference type="InterPro" id="IPR014048">
    <property type="entry name" value="MethylDNA_cys_MeTrfase_DNA-bd"/>
</dbReference>
<comment type="similarity">
    <text evidence="8">Belongs to the MGMT family.</text>
</comment>
<feature type="domain" description="Methylguanine DNA methyltransferase ribonuclease-like" evidence="10">
    <location>
        <begin position="6"/>
        <end position="69"/>
    </location>
</feature>
<evidence type="ECO:0000259" key="9">
    <source>
        <dbReference type="Pfam" id="PF01035"/>
    </source>
</evidence>
<evidence type="ECO:0000256" key="4">
    <source>
        <dbReference type="ARBA" id="ARBA00022679"/>
    </source>
</evidence>
<dbReference type="Gene3D" id="3.30.160.70">
    <property type="entry name" value="Methylated DNA-protein cysteine methyltransferase domain"/>
    <property type="match status" value="1"/>
</dbReference>
<comment type="catalytic activity">
    <reaction evidence="7 8">
        <text>a 6-O-methyl-2'-deoxyguanosine in DNA + L-cysteinyl-[protein] = S-methyl-L-cysteinyl-[protein] + a 2'-deoxyguanosine in DNA</text>
        <dbReference type="Rhea" id="RHEA:24000"/>
        <dbReference type="Rhea" id="RHEA-COMP:10131"/>
        <dbReference type="Rhea" id="RHEA-COMP:10132"/>
        <dbReference type="Rhea" id="RHEA-COMP:11367"/>
        <dbReference type="Rhea" id="RHEA-COMP:11368"/>
        <dbReference type="ChEBI" id="CHEBI:29950"/>
        <dbReference type="ChEBI" id="CHEBI:82612"/>
        <dbReference type="ChEBI" id="CHEBI:85445"/>
        <dbReference type="ChEBI" id="CHEBI:85448"/>
        <dbReference type="EC" id="2.1.1.63"/>
    </reaction>
</comment>
<dbReference type="PANTHER" id="PTHR10815:SF5">
    <property type="entry name" value="METHYLATED-DNA--PROTEIN-CYSTEINE METHYLTRANSFERASE"/>
    <property type="match status" value="1"/>
</dbReference>
<evidence type="ECO:0000313" key="12">
    <source>
        <dbReference type="Proteomes" id="UP000646484"/>
    </source>
</evidence>
<dbReference type="InterPro" id="IPR036217">
    <property type="entry name" value="MethylDNA_cys_MeTrfase_DNAb"/>
</dbReference>
<dbReference type="InterPro" id="IPR023546">
    <property type="entry name" value="MGMT"/>
</dbReference>
<feature type="domain" description="Methylated-DNA-[protein]-cysteine S-methyltransferase DNA binding" evidence="9">
    <location>
        <begin position="79"/>
        <end position="163"/>
    </location>
</feature>
<dbReference type="PANTHER" id="PTHR10815">
    <property type="entry name" value="METHYLATED-DNA--PROTEIN-CYSTEINE METHYLTRANSFERASE"/>
    <property type="match status" value="1"/>
</dbReference>
<comment type="catalytic activity">
    <reaction evidence="1 8">
        <text>a 4-O-methyl-thymidine in DNA + L-cysteinyl-[protein] = a thymidine in DNA + S-methyl-L-cysteinyl-[protein]</text>
        <dbReference type="Rhea" id="RHEA:53428"/>
        <dbReference type="Rhea" id="RHEA-COMP:10131"/>
        <dbReference type="Rhea" id="RHEA-COMP:10132"/>
        <dbReference type="Rhea" id="RHEA-COMP:13555"/>
        <dbReference type="Rhea" id="RHEA-COMP:13556"/>
        <dbReference type="ChEBI" id="CHEBI:29950"/>
        <dbReference type="ChEBI" id="CHEBI:82612"/>
        <dbReference type="ChEBI" id="CHEBI:137386"/>
        <dbReference type="ChEBI" id="CHEBI:137387"/>
        <dbReference type="EC" id="2.1.1.63"/>
    </reaction>
</comment>
<comment type="subcellular location">
    <subcellularLocation>
        <location evidence="8">Cytoplasm</location>
    </subcellularLocation>
</comment>
<evidence type="ECO:0000259" key="10">
    <source>
        <dbReference type="Pfam" id="PF02870"/>
    </source>
</evidence>
<dbReference type="SUPFAM" id="SSF46767">
    <property type="entry name" value="Methylated DNA-protein cysteine methyltransferase, C-terminal domain"/>
    <property type="match status" value="1"/>
</dbReference>
<keyword evidence="12" id="KW-1185">Reference proteome</keyword>
<dbReference type="RefSeq" id="WP_186974576.1">
    <property type="nucleotide sequence ID" value="NZ_JACOOH010000001.1"/>
</dbReference>
<keyword evidence="6 8" id="KW-0234">DNA repair</keyword>
<evidence type="ECO:0000256" key="7">
    <source>
        <dbReference type="ARBA" id="ARBA00049348"/>
    </source>
</evidence>
<reference evidence="11 12" key="1">
    <citation type="submission" date="2020-08" db="EMBL/GenBank/DDBJ databases">
        <title>Genome public.</title>
        <authorList>
            <person name="Liu C."/>
            <person name="Sun Q."/>
        </authorList>
    </citation>
    <scope>NUCLEOTIDE SEQUENCE [LARGE SCALE GENOMIC DNA]</scope>
    <source>
        <strain evidence="11 12">NSJ-56</strain>
    </source>
</reference>
<evidence type="ECO:0000256" key="2">
    <source>
        <dbReference type="ARBA" id="ARBA00022490"/>
    </source>
</evidence>
<organism evidence="11 12">
    <name type="scientific">Butyricimonas hominis</name>
    <dbReference type="NCBI Taxonomy" id="2763032"/>
    <lineage>
        <taxon>Bacteria</taxon>
        <taxon>Pseudomonadati</taxon>
        <taxon>Bacteroidota</taxon>
        <taxon>Bacteroidia</taxon>
        <taxon>Bacteroidales</taxon>
        <taxon>Odoribacteraceae</taxon>
        <taxon>Butyricimonas</taxon>
    </lineage>
</organism>
<dbReference type="NCBIfam" id="TIGR00589">
    <property type="entry name" value="ogt"/>
    <property type="match status" value="1"/>
</dbReference>
<evidence type="ECO:0000256" key="6">
    <source>
        <dbReference type="ARBA" id="ARBA00023204"/>
    </source>
</evidence>
<accession>A0ABR7CVA0</accession>
<dbReference type="SUPFAM" id="SSF53155">
    <property type="entry name" value="Methylated DNA-protein cysteine methyltransferase domain"/>
    <property type="match status" value="1"/>
</dbReference>
<gene>
    <name evidence="11" type="ORF">H8S64_00645</name>
</gene>
<comment type="function">
    <text evidence="8">Involved in the cellular defense against the biological effects of O6-methylguanine (O6-MeG) and O4-methylthymine (O4-MeT) in DNA. Repairs the methylated nucleobase in DNA by stoichiometrically transferring the methyl group to a cysteine residue in the enzyme. This is a suicide reaction: the enzyme is irreversibly inactivated.</text>
</comment>
<comment type="caution">
    <text evidence="11">The sequence shown here is derived from an EMBL/GenBank/DDBJ whole genome shotgun (WGS) entry which is preliminary data.</text>
</comment>
<feature type="active site" description="Nucleophile; methyl group acceptor" evidence="8">
    <location>
        <position position="134"/>
    </location>
</feature>
<keyword evidence="4 8" id="KW-0808">Transferase</keyword>
<keyword evidence="3 8" id="KW-0489">Methyltransferase</keyword>
<comment type="miscellaneous">
    <text evidence="8">This enzyme catalyzes only one turnover and therefore is not strictly catalytic. According to one definition, an enzyme is a biocatalyst that acts repeatedly and over many reaction cycles.</text>
</comment>
<dbReference type="InterPro" id="IPR036631">
    <property type="entry name" value="MGMT_N_sf"/>
</dbReference>
<dbReference type="Gene3D" id="1.10.10.10">
    <property type="entry name" value="Winged helix-like DNA-binding domain superfamily/Winged helix DNA-binding domain"/>
    <property type="match status" value="1"/>
</dbReference>
<dbReference type="EC" id="2.1.1.63" evidence="8"/>
<keyword evidence="5 8" id="KW-0227">DNA damage</keyword>
<sequence length="177" mass="19249">MQYTCKYLSPAGGITIASDGDSLTGLWFDGQKYFADTLSAEHEEKSLPVFVRTKEWLDCYFGGKEPGFTPDLHLDSTLFRLAVWEILREIPYGKVITYKDIAEEIARQKGVRNMSAQAVGGAVGHNPISIIIPCHRVVGCNGSLTGYAGGIAKKVHLLALEGVDPGRFFVPSKGTAL</sequence>
<dbReference type="Proteomes" id="UP000646484">
    <property type="component" value="Unassembled WGS sequence"/>
</dbReference>